<dbReference type="RefSeq" id="WP_100163896.1">
    <property type="nucleotide sequence ID" value="NZ_PGTB01000108.1"/>
</dbReference>
<feature type="region of interest" description="Disordered" evidence="11">
    <location>
        <begin position="1"/>
        <end position="22"/>
    </location>
</feature>
<dbReference type="PANTHER" id="PTHR30534:SF0">
    <property type="entry name" value="FLAGELLAR MOTOR SWITCH PROTEIN FLIG"/>
    <property type="match status" value="1"/>
</dbReference>
<evidence type="ECO:0000313" key="15">
    <source>
        <dbReference type="EMBL" id="PJE35190.1"/>
    </source>
</evidence>
<dbReference type="InterPro" id="IPR028263">
    <property type="entry name" value="FliG_N"/>
</dbReference>
<comment type="caution">
    <text evidence="15">The sequence shown here is derived from an EMBL/GenBank/DDBJ whole genome shotgun (WGS) entry which is preliminary data.</text>
</comment>
<evidence type="ECO:0000313" key="16">
    <source>
        <dbReference type="Proteomes" id="UP000231553"/>
    </source>
</evidence>
<keyword evidence="7" id="KW-0283">Flagellar rotation</keyword>
<dbReference type="GO" id="GO:0009425">
    <property type="term" value="C:bacterial-type flagellum basal body"/>
    <property type="evidence" value="ECO:0007669"/>
    <property type="project" value="UniProtKB-SubCell"/>
</dbReference>
<evidence type="ECO:0000259" key="12">
    <source>
        <dbReference type="Pfam" id="PF01706"/>
    </source>
</evidence>
<keyword evidence="5" id="KW-1003">Cell membrane</keyword>
<evidence type="ECO:0000256" key="6">
    <source>
        <dbReference type="ARBA" id="ARBA00022500"/>
    </source>
</evidence>
<accession>A0A2M8IXD3</accession>
<keyword evidence="15" id="KW-0969">Cilium</keyword>
<dbReference type="GO" id="GO:0003774">
    <property type="term" value="F:cytoskeletal motor activity"/>
    <property type="evidence" value="ECO:0007669"/>
    <property type="project" value="InterPro"/>
</dbReference>
<evidence type="ECO:0000256" key="8">
    <source>
        <dbReference type="ARBA" id="ARBA00023136"/>
    </source>
</evidence>
<dbReference type="InterPro" id="IPR023087">
    <property type="entry name" value="Flg_Motor_Flig_C"/>
</dbReference>
<keyword evidence="16" id="KW-1185">Reference proteome</keyword>
<evidence type="ECO:0000256" key="4">
    <source>
        <dbReference type="ARBA" id="ARBA00021870"/>
    </source>
</evidence>
<evidence type="ECO:0000256" key="2">
    <source>
        <dbReference type="ARBA" id="ARBA00004413"/>
    </source>
</evidence>
<keyword evidence="15" id="KW-0966">Cell projection</keyword>
<evidence type="ECO:0000256" key="5">
    <source>
        <dbReference type="ARBA" id="ARBA00022475"/>
    </source>
</evidence>
<proteinExistence type="inferred from homology"/>
<keyword evidence="6" id="KW-0145">Chemotaxis</keyword>
<comment type="function">
    <text evidence="10">FliG is one of three proteins (FliG, FliN, FliM) that forms the rotor-mounted switch complex (C ring), located at the base of the basal body. This complex interacts with the CheY and CheZ chemotaxis proteins, in addition to contacting components of the motor that determine the direction of flagellar rotation.</text>
</comment>
<reference evidence="15 16" key="1">
    <citation type="journal article" date="2018" name="Int. J. Syst. Evol. Microbiol.">
        <title>Pseudooceanicola lipolyticus sp. nov., a marine alphaproteobacterium, reclassification of Oceanicola flagellatus as Pseudooceanicola flagellatus comb. nov. and emended description of the genus Pseudooceanicola.</title>
        <authorList>
            <person name="Huang M.-M."/>
            <person name="Guo L.-L."/>
            <person name="Wu Y.-H."/>
            <person name="Lai Q.-L."/>
            <person name="Shao Z.-Z."/>
            <person name="Wang C.-S."/>
            <person name="Wu M."/>
            <person name="Xu X.-W."/>
        </authorList>
    </citation>
    <scope>NUCLEOTIDE SEQUENCE [LARGE SCALE GENOMIC DNA]</scope>
    <source>
        <strain evidence="15 16">157</strain>
    </source>
</reference>
<keyword evidence="9" id="KW-0975">Bacterial flagellum</keyword>
<dbReference type="PRINTS" id="PR00954">
    <property type="entry name" value="FLGMOTORFLIG"/>
</dbReference>
<evidence type="ECO:0000256" key="11">
    <source>
        <dbReference type="SAM" id="MobiDB-lite"/>
    </source>
</evidence>
<dbReference type="GO" id="GO:0005886">
    <property type="term" value="C:plasma membrane"/>
    <property type="evidence" value="ECO:0007669"/>
    <property type="project" value="UniProtKB-SubCell"/>
</dbReference>
<dbReference type="InterPro" id="IPR011002">
    <property type="entry name" value="FliG_a-hlx"/>
</dbReference>
<protein>
    <recommendedName>
        <fullName evidence="4">Flagellar motor switch protein FliG</fullName>
    </recommendedName>
</protein>
<evidence type="ECO:0000256" key="9">
    <source>
        <dbReference type="ARBA" id="ARBA00023143"/>
    </source>
</evidence>
<dbReference type="Pfam" id="PF14842">
    <property type="entry name" value="FliG_N"/>
    <property type="match status" value="1"/>
</dbReference>
<feature type="domain" description="Flagellar motor switch protein FliG N-terminal" evidence="14">
    <location>
        <begin position="22"/>
        <end position="122"/>
    </location>
</feature>
<dbReference type="OrthoDB" id="9780302at2"/>
<organism evidence="15 16">
    <name type="scientific">Pseudooceanicola lipolyticus</name>
    <dbReference type="NCBI Taxonomy" id="2029104"/>
    <lineage>
        <taxon>Bacteria</taxon>
        <taxon>Pseudomonadati</taxon>
        <taxon>Pseudomonadota</taxon>
        <taxon>Alphaproteobacteria</taxon>
        <taxon>Rhodobacterales</taxon>
        <taxon>Paracoccaceae</taxon>
        <taxon>Pseudooceanicola</taxon>
    </lineage>
</organism>
<dbReference type="GO" id="GO:0071973">
    <property type="term" value="P:bacterial-type flagellum-dependent cell motility"/>
    <property type="evidence" value="ECO:0007669"/>
    <property type="project" value="InterPro"/>
</dbReference>
<keyword evidence="8" id="KW-0472">Membrane</keyword>
<dbReference type="InterPro" id="IPR000090">
    <property type="entry name" value="Flg_Motor_Flig"/>
</dbReference>
<sequence>MATAALKRANTEMQDRTPRRRKLGGPEKAAILFLCLGEKRGSELMQQLDEEEIQKITRAMSRLGVIDSPQVELVMTEFTESVMNGGAIVGSFSVAEKLLRNFLPGEQVDVILKDISGPLKERDLWARFSQINETVIANYLKGEHVQTAAAILSNVMPDVAARVLPLMGVEQMQDVIERMIRMEAVPSELMKEIEETLRTDLMGAAAESSGRDMQQHMAELLNKFDRDLFDQIAPVLEERLPEAFTGIKQKMFTFDDLIKLDGMSLARVMRGVPGNTLPVALRGASKEVRDYFLEVLPGRSRDMLTDEMNNMGPVRGRDVRTAQLAMVDYAKELAEEEVITLPSDDEEDDFI</sequence>
<evidence type="ECO:0000256" key="10">
    <source>
        <dbReference type="ARBA" id="ARBA00025598"/>
    </source>
</evidence>
<feature type="domain" description="Flagellar motor switch protein FliG C-terminal" evidence="12">
    <location>
        <begin position="236"/>
        <end position="341"/>
    </location>
</feature>
<evidence type="ECO:0000256" key="7">
    <source>
        <dbReference type="ARBA" id="ARBA00022779"/>
    </source>
</evidence>
<dbReference type="Gene3D" id="1.10.220.30">
    <property type="match status" value="3"/>
</dbReference>
<dbReference type="GO" id="GO:0006935">
    <property type="term" value="P:chemotaxis"/>
    <property type="evidence" value="ECO:0007669"/>
    <property type="project" value="UniProtKB-KW"/>
</dbReference>
<feature type="domain" description="Flagellar motor switch protein FliG middle" evidence="13">
    <location>
        <begin position="134"/>
        <end position="205"/>
    </location>
</feature>
<dbReference type="AlphaFoldDB" id="A0A2M8IXD3"/>
<dbReference type="EMBL" id="PGTB01000108">
    <property type="protein sequence ID" value="PJE35190.1"/>
    <property type="molecule type" value="Genomic_DNA"/>
</dbReference>
<evidence type="ECO:0000259" key="13">
    <source>
        <dbReference type="Pfam" id="PF14841"/>
    </source>
</evidence>
<gene>
    <name evidence="15" type="ORF">CVM52_18380</name>
</gene>
<evidence type="ECO:0000259" key="14">
    <source>
        <dbReference type="Pfam" id="PF14842"/>
    </source>
</evidence>
<comment type="subcellular location">
    <subcellularLocation>
        <location evidence="1">Bacterial flagellum basal body</location>
    </subcellularLocation>
    <subcellularLocation>
        <location evidence="2">Cell membrane</location>
        <topology evidence="2">Peripheral membrane protein</topology>
        <orientation evidence="2">Cytoplasmic side</orientation>
    </subcellularLocation>
</comment>
<dbReference type="Pfam" id="PF14841">
    <property type="entry name" value="FliG_M"/>
    <property type="match status" value="1"/>
</dbReference>
<evidence type="ECO:0000256" key="1">
    <source>
        <dbReference type="ARBA" id="ARBA00004117"/>
    </source>
</evidence>
<keyword evidence="15" id="KW-0282">Flagellum</keyword>
<evidence type="ECO:0000256" key="3">
    <source>
        <dbReference type="ARBA" id="ARBA00010299"/>
    </source>
</evidence>
<dbReference type="Pfam" id="PF01706">
    <property type="entry name" value="FliG_C"/>
    <property type="match status" value="1"/>
</dbReference>
<name>A0A2M8IXD3_9RHOB</name>
<dbReference type="SUPFAM" id="SSF48029">
    <property type="entry name" value="FliG"/>
    <property type="match status" value="2"/>
</dbReference>
<dbReference type="PANTHER" id="PTHR30534">
    <property type="entry name" value="FLAGELLAR MOTOR SWITCH PROTEIN FLIG"/>
    <property type="match status" value="1"/>
</dbReference>
<comment type="similarity">
    <text evidence="3">Belongs to the FliG family.</text>
</comment>
<dbReference type="Proteomes" id="UP000231553">
    <property type="component" value="Unassembled WGS sequence"/>
</dbReference>
<dbReference type="InterPro" id="IPR032779">
    <property type="entry name" value="FliG_M"/>
</dbReference>